<dbReference type="Pfam" id="PF13634">
    <property type="entry name" value="Nucleoporin_FG"/>
    <property type="match status" value="2"/>
</dbReference>
<dbReference type="PANTHER" id="PTHR45737">
    <property type="entry name" value="VON WILLEBRAND FACTOR A DOMAIN-CONTAINING PROTEIN 5A"/>
    <property type="match status" value="1"/>
</dbReference>
<feature type="region of interest" description="Disordered" evidence="3">
    <location>
        <begin position="820"/>
        <end position="849"/>
    </location>
</feature>
<evidence type="ECO:0000313" key="7">
    <source>
        <dbReference type="Proteomes" id="UP001280581"/>
    </source>
</evidence>
<comment type="caution">
    <text evidence="6">The sequence shown here is derived from an EMBL/GenBank/DDBJ whole genome shotgun (WGS) entry which is preliminary data.</text>
</comment>
<dbReference type="Gene3D" id="3.40.50.410">
    <property type="entry name" value="von Willebrand factor, type A domain"/>
    <property type="match status" value="1"/>
</dbReference>
<dbReference type="InterPro" id="IPR025574">
    <property type="entry name" value="Nucleoporin_FG_rpt"/>
</dbReference>
<sequence length="1273" mass="136363">MSPRNPFSKTYSPVCGLYYQPQHERLFLPQVQLQVQASIFDTAARVTLTQTFFNPSPAKAIREVKYVFPLYEGVSVVAFTCHVAQRLIVGEVKEKHEAKQDYTQAVARGETAGLFQQLDTSDTFMTTIGNVPPGARVDVNITYLGELKHDMQVDGTRFTIPTAIAPRYGTTAPGSDAVYSRYAFVPPDSRATFSMTVDVDMAEGSFIQKILSPSHPISVSLGTTSLAPNDDPKLTKASATLSLDSVHLNTDFILQIVAKHTGVPKAVLETHPTIPNQRALMTTLVPKFALPSEHPEIVFVCDRSGSMSYTNIDLAKKALQVFLKSLPVGVMFNICSFGTYYSFLWPRSVPYTQETLDQATAHVSSIDANLGGTEMLAPLKATIEQRYRDMPLEIMVLTDGSIWDQQSLFNYLNEQVKGTEAPIRVFSLGVGDEVSHALIEGLARAGNGFSQTVAQGENMDSKIVRMLKGALSPHVSDYALEVKYDGSVENPGEDDDFEIIDKVADSLKVKLSLPKDDLKQEPARPISLFDPTVDVDNTNAPATTRTGTSRYAHLPVIQPPNILQAPQAIPPLFAFNRTTIYLLLGPDAPRQTPKSVVLRGTSAHGPLELELPVQVLDRPGETIHQLAVKKATYELEQGRGWLSDAKDEQGRPVKEQYEGRFSSMVEREAVRLGVQFQVAGKWCSFVAVEKKDSTVDREQTKDWEFLDDEVIQVHHGMGGGLHGGLGSSGSASQGNSSFGLGNGTIQRSRDADTTSFGGALAHSGPPVPVFGGGLPGKSTPNTTQSTSAGCFGSATTASRPPACKSGGLFGGFSRNSNTGGSLFGNSTNQPTRSASASAFGASNPPSDRPAPVVGGLFGGATRMGLFGPAETVPNPPASTSGGLFGGLTSTQNKPSGLFGAGSPASSPSNVAGGLFGNVTSSTAGTSGQLFGSSSPFTVSPSQSTRSSRGMNALSPRFTGFTRLSASSAPSHQQEVDKAKELQDYNMSLMLLEQQNKKRLLMARQEHDSPVGNCRSPPNVVEPDAALLQDYTREMQCAAAMPLPDEDDENLGLSALDEGGALENFDFDAFLGKDGPVTASYSREMDVDTQTAQLSMAPQGFPQAQLSMSPPPSMAAPFSMASPPFMATQYGMTPQPSMAAAEKAPASASSAKAPSTDDEKSALLIKLQTFEGSWVHSPSLLLALQLDGDQVERARLAFNSHVGAGKNGSANEYSSVQWVTALTIVFFEDKLRGLMASWELVVDKARGWLEGQVGGDRLEELLSGARSQYKQWGR</sequence>
<keyword evidence="2" id="KW-0906">Nuclear pore complex</keyword>
<evidence type="ECO:0000256" key="1">
    <source>
        <dbReference type="ARBA" id="ARBA00004567"/>
    </source>
</evidence>
<keyword evidence="7" id="KW-1185">Reference proteome</keyword>
<dbReference type="SMART" id="SM00327">
    <property type="entry name" value="VWA"/>
    <property type="match status" value="1"/>
</dbReference>
<keyword evidence="2" id="KW-0811">Translocation</keyword>
<evidence type="ECO:0000259" key="5">
    <source>
        <dbReference type="PROSITE" id="PS51468"/>
    </source>
</evidence>
<protein>
    <submittedName>
        <fullName evidence="6">Uncharacterized protein</fullName>
    </submittedName>
</protein>
<name>A0AAN6RLF9_9PLEO</name>
<dbReference type="GO" id="GO:0005643">
    <property type="term" value="C:nuclear pore"/>
    <property type="evidence" value="ECO:0007669"/>
    <property type="project" value="UniProtKB-SubCell"/>
</dbReference>
<keyword evidence="2" id="KW-0813">Transport</keyword>
<accession>A0AAN6RLF9</accession>
<feature type="region of interest" description="Disordered" evidence="3">
    <location>
        <begin position="717"/>
        <end position="798"/>
    </location>
</feature>
<keyword evidence="2" id="KW-0509">mRNA transport</keyword>
<evidence type="ECO:0000256" key="3">
    <source>
        <dbReference type="SAM" id="MobiDB-lite"/>
    </source>
</evidence>
<dbReference type="Pfam" id="PF13768">
    <property type="entry name" value="VWA_3"/>
    <property type="match status" value="1"/>
</dbReference>
<dbReference type="PROSITE" id="PS51468">
    <property type="entry name" value="VIT"/>
    <property type="match status" value="1"/>
</dbReference>
<dbReference type="SUPFAM" id="SSF53300">
    <property type="entry name" value="vWA-like"/>
    <property type="match status" value="1"/>
</dbReference>
<organism evidence="6 7">
    <name type="scientific">Pseudopithomyces chartarum</name>
    <dbReference type="NCBI Taxonomy" id="1892770"/>
    <lineage>
        <taxon>Eukaryota</taxon>
        <taxon>Fungi</taxon>
        <taxon>Dikarya</taxon>
        <taxon>Ascomycota</taxon>
        <taxon>Pezizomycotina</taxon>
        <taxon>Dothideomycetes</taxon>
        <taxon>Pleosporomycetidae</taxon>
        <taxon>Pleosporales</taxon>
        <taxon>Massarineae</taxon>
        <taxon>Didymosphaeriaceae</taxon>
        <taxon>Pseudopithomyces</taxon>
    </lineage>
</organism>
<gene>
    <name evidence="6" type="ORF">GRF29_19g782541</name>
</gene>
<keyword evidence="2" id="KW-0539">Nucleus</keyword>
<feature type="compositionally biased region" description="Low complexity" evidence="3">
    <location>
        <begin position="1135"/>
        <end position="1153"/>
    </location>
</feature>
<reference evidence="6 7" key="1">
    <citation type="submission" date="2021-02" db="EMBL/GenBank/DDBJ databases">
        <title>Genome assembly of Pseudopithomyces chartarum.</title>
        <authorList>
            <person name="Jauregui R."/>
            <person name="Singh J."/>
            <person name="Voisey C."/>
        </authorList>
    </citation>
    <scope>NUCLEOTIDE SEQUENCE [LARGE SCALE GENOMIC DNA]</scope>
    <source>
        <strain evidence="6 7">AGR01</strain>
    </source>
</reference>
<dbReference type="Pfam" id="PF08487">
    <property type="entry name" value="VIT"/>
    <property type="match status" value="1"/>
</dbReference>
<dbReference type="AlphaFoldDB" id="A0AAN6RLF9"/>
<evidence type="ECO:0000259" key="4">
    <source>
        <dbReference type="PROSITE" id="PS50234"/>
    </source>
</evidence>
<feature type="domain" description="VIT" evidence="5">
    <location>
        <begin position="14"/>
        <end position="145"/>
    </location>
</feature>
<evidence type="ECO:0000313" key="6">
    <source>
        <dbReference type="EMBL" id="KAK3214629.1"/>
    </source>
</evidence>
<feature type="compositionally biased region" description="Polar residues" evidence="3">
    <location>
        <begin position="778"/>
        <end position="798"/>
    </location>
</feature>
<proteinExistence type="predicted"/>
<dbReference type="Proteomes" id="UP001280581">
    <property type="component" value="Unassembled WGS sequence"/>
</dbReference>
<feature type="compositionally biased region" description="Polar residues" evidence="3">
    <location>
        <begin position="820"/>
        <end position="836"/>
    </location>
</feature>
<feature type="compositionally biased region" description="Gly residues" evidence="3">
    <location>
        <begin position="717"/>
        <end position="727"/>
    </location>
</feature>
<feature type="region of interest" description="Disordered" evidence="3">
    <location>
        <begin position="1135"/>
        <end position="1154"/>
    </location>
</feature>
<keyword evidence="2" id="KW-0653">Protein transport</keyword>
<dbReference type="InterPro" id="IPR013694">
    <property type="entry name" value="VIT"/>
</dbReference>
<dbReference type="PROSITE" id="PS50234">
    <property type="entry name" value="VWFA"/>
    <property type="match status" value="1"/>
</dbReference>
<comment type="subcellular location">
    <subcellularLocation>
        <location evidence="1">Nucleus</location>
        <location evidence="1">Nuclear pore complex</location>
    </subcellularLocation>
</comment>
<dbReference type="InterPro" id="IPR002035">
    <property type="entry name" value="VWF_A"/>
</dbReference>
<dbReference type="SMART" id="SM00609">
    <property type="entry name" value="VIT"/>
    <property type="match status" value="1"/>
</dbReference>
<dbReference type="EMBL" id="WVTA01000003">
    <property type="protein sequence ID" value="KAK3214629.1"/>
    <property type="molecule type" value="Genomic_DNA"/>
</dbReference>
<dbReference type="InterPro" id="IPR036465">
    <property type="entry name" value="vWFA_dom_sf"/>
</dbReference>
<feature type="compositionally biased region" description="Low complexity" evidence="3">
    <location>
        <begin position="728"/>
        <end position="739"/>
    </location>
</feature>
<feature type="domain" description="VWFA" evidence="4">
    <location>
        <begin position="296"/>
        <end position="475"/>
    </location>
</feature>
<dbReference type="PANTHER" id="PTHR45737:SF6">
    <property type="entry name" value="VON WILLEBRAND FACTOR A DOMAIN-CONTAINING PROTEIN 5A"/>
    <property type="match status" value="1"/>
</dbReference>
<evidence type="ECO:0000256" key="2">
    <source>
        <dbReference type="ARBA" id="ARBA00023132"/>
    </source>
</evidence>